<protein>
    <submittedName>
        <fullName evidence="2">Aminoglycoside phosphotransferase</fullName>
    </submittedName>
</protein>
<dbReference type="InterPro" id="IPR011009">
    <property type="entry name" value="Kinase-like_dom_sf"/>
</dbReference>
<dbReference type="OrthoDB" id="3806873at2"/>
<dbReference type="AlphaFoldDB" id="A0A140E798"/>
<sequence length="360" mass="40426">MLNSLRNNIVVHRPNQLSRQWAQRIVNRYAANAKVSEVDVQSVNIGTSTRLRLTVKHDAMGIVPSRWFVKTPSLAIKSRAITAIPRLLHKEVHFYNSLSHGTPVNLPQILAAQSLLGRGTTLVMTDLDELGYRPGLTADALSLEQARRVVEKLAGFHAHYWDNAGLLKTHRWLNGFSHNVENHMGTLLAVPLMRRGLERAGSLVPSKLHRSALHYAADRRRITKILATGVQTLVHHDCHPGNLFWNQAEPGFLDWQLVRMGEGISDLAYFLATSLKPESRRTHEKQLLELYLASLTEHGIGGLDEEVYYRRYRAHLVYPFEAMIVTLAIGGMMEHNSNLELIARASAAIDDHDSYAALAL</sequence>
<dbReference type="Pfam" id="PF02958">
    <property type="entry name" value="EcKL"/>
    <property type="match status" value="1"/>
</dbReference>
<dbReference type="GO" id="GO:0016740">
    <property type="term" value="F:transferase activity"/>
    <property type="evidence" value="ECO:0007669"/>
    <property type="project" value="UniProtKB-KW"/>
</dbReference>
<dbReference type="Gene3D" id="3.90.1200.10">
    <property type="match status" value="1"/>
</dbReference>
<feature type="domain" description="CHK kinase-like" evidence="1">
    <location>
        <begin position="122"/>
        <end position="301"/>
    </location>
</feature>
<dbReference type="SMART" id="SM00587">
    <property type="entry name" value="CHK"/>
    <property type="match status" value="1"/>
</dbReference>
<keyword evidence="3" id="KW-1185">Reference proteome</keyword>
<dbReference type="InterPro" id="IPR004119">
    <property type="entry name" value="EcKL"/>
</dbReference>
<dbReference type="KEGG" id="mdn:JT25_022760"/>
<dbReference type="InterPro" id="IPR015897">
    <property type="entry name" value="CHK_kinase-like"/>
</dbReference>
<dbReference type="Proteomes" id="UP000030512">
    <property type="component" value="Chromosome"/>
</dbReference>
<organism evidence="2 3">
    <name type="scientific">Methylomonas denitrificans</name>
    <dbReference type="NCBI Taxonomy" id="1538553"/>
    <lineage>
        <taxon>Bacteria</taxon>
        <taxon>Pseudomonadati</taxon>
        <taxon>Pseudomonadota</taxon>
        <taxon>Gammaproteobacteria</taxon>
        <taxon>Methylococcales</taxon>
        <taxon>Methylococcaceae</taxon>
        <taxon>Methylomonas</taxon>
    </lineage>
</organism>
<dbReference type="PANTHER" id="PTHR11012:SF30">
    <property type="entry name" value="PROTEIN KINASE-LIKE DOMAIN-CONTAINING"/>
    <property type="match status" value="1"/>
</dbReference>
<proteinExistence type="predicted"/>
<dbReference type="SUPFAM" id="SSF56112">
    <property type="entry name" value="Protein kinase-like (PK-like)"/>
    <property type="match status" value="1"/>
</dbReference>
<gene>
    <name evidence="2" type="ORF">JT25_022760</name>
</gene>
<dbReference type="PANTHER" id="PTHR11012">
    <property type="entry name" value="PROTEIN KINASE-LIKE DOMAIN-CONTAINING"/>
    <property type="match status" value="1"/>
</dbReference>
<dbReference type="RefSeq" id="WP_062329728.1">
    <property type="nucleotide sequence ID" value="NZ_CP014476.1"/>
</dbReference>
<reference evidence="2 3" key="1">
    <citation type="journal article" date="2015" name="Environ. Microbiol.">
        <title>Methane oxidation coupled to nitrate reduction under hypoxia by the Gammaproteobacterium Methylomonas denitrificans, sp. nov. type strain FJG1.</title>
        <authorList>
            <person name="Kits K.D."/>
            <person name="Klotz M.G."/>
            <person name="Stein L.Y."/>
        </authorList>
    </citation>
    <scope>NUCLEOTIDE SEQUENCE [LARGE SCALE GENOMIC DNA]</scope>
    <source>
        <strain evidence="2 3">FJG1</strain>
    </source>
</reference>
<evidence type="ECO:0000259" key="1">
    <source>
        <dbReference type="SMART" id="SM00587"/>
    </source>
</evidence>
<keyword evidence="2" id="KW-0808">Transferase</keyword>
<evidence type="ECO:0000313" key="3">
    <source>
        <dbReference type="Proteomes" id="UP000030512"/>
    </source>
</evidence>
<evidence type="ECO:0000313" key="2">
    <source>
        <dbReference type="EMBL" id="AMK79272.1"/>
    </source>
</evidence>
<dbReference type="EMBL" id="CP014476">
    <property type="protein sequence ID" value="AMK79272.1"/>
    <property type="molecule type" value="Genomic_DNA"/>
</dbReference>
<dbReference type="STRING" id="1538553.JT25_022760"/>
<accession>A0A140E798</accession>
<name>A0A140E798_9GAMM</name>